<comment type="subcellular location">
    <subcellularLocation>
        <location evidence="1">Membrane</location>
    </subcellularLocation>
</comment>
<keyword evidence="2" id="KW-0812">Transmembrane</keyword>
<evidence type="ECO:0000256" key="4">
    <source>
        <dbReference type="ARBA" id="ARBA00023136"/>
    </source>
</evidence>
<dbReference type="EMBL" id="CACRXK020018224">
    <property type="protein sequence ID" value="CAB4032217.1"/>
    <property type="molecule type" value="Genomic_DNA"/>
</dbReference>
<dbReference type="GO" id="GO:0016020">
    <property type="term" value="C:membrane"/>
    <property type="evidence" value="ECO:0007669"/>
    <property type="project" value="UniProtKB-SubCell"/>
</dbReference>
<keyword evidence="7" id="KW-1185">Reference proteome</keyword>
<name>A0A7D9JLA7_PARCT</name>
<protein>
    <submittedName>
        <fullName evidence="6">Uncharacterized protein</fullName>
    </submittedName>
</protein>
<dbReference type="InterPro" id="IPR001846">
    <property type="entry name" value="VWF_type-D"/>
</dbReference>
<dbReference type="PROSITE" id="PS51233">
    <property type="entry name" value="VWFD"/>
    <property type="match status" value="1"/>
</dbReference>
<keyword evidence="3" id="KW-1133">Transmembrane helix</keyword>
<dbReference type="Pfam" id="PF23263">
    <property type="entry name" value="C8-3_MUC4"/>
    <property type="match status" value="1"/>
</dbReference>
<dbReference type="AlphaFoldDB" id="A0A7D9JLA7"/>
<comment type="caution">
    <text evidence="6">The sequence shown here is derived from an EMBL/GenBank/DDBJ whole genome shotgun (WGS) entry which is preliminary data.</text>
</comment>
<evidence type="ECO:0000256" key="2">
    <source>
        <dbReference type="ARBA" id="ARBA00022692"/>
    </source>
</evidence>
<gene>
    <name evidence="6" type="ORF">PACLA_8A087742</name>
</gene>
<organism evidence="6 7">
    <name type="scientific">Paramuricea clavata</name>
    <name type="common">Red gorgonian</name>
    <name type="synonym">Violescent sea-whip</name>
    <dbReference type="NCBI Taxonomy" id="317549"/>
    <lineage>
        <taxon>Eukaryota</taxon>
        <taxon>Metazoa</taxon>
        <taxon>Cnidaria</taxon>
        <taxon>Anthozoa</taxon>
        <taxon>Octocorallia</taxon>
        <taxon>Malacalcyonacea</taxon>
        <taxon>Plexauridae</taxon>
        <taxon>Paramuricea</taxon>
    </lineage>
</organism>
<accession>A0A7D9JLA7</accession>
<evidence type="ECO:0000256" key="5">
    <source>
        <dbReference type="ARBA" id="ARBA00023157"/>
    </source>
</evidence>
<evidence type="ECO:0000313" key="6">
    <source>
        <dbReference type="EMBL" id="CAB4032217.1"/>
    </source>
</evidence>
<proteinExistence type="predicted"/>
<keyword evidence="5" id="KW-1015">Disulfide bond</keyword>
<dbReference type="Proteomes" id="UP001152795">
    <property type="component" value="Unassembled WGS sequence"/>
</dbReference>
<sequence length="236" mass="26661">MISIVDDQGRRTSATALTALVIRGAASDTVQIDFNSRRRLDVLVNGERVEFDEQTRLDFSGVFIVKQNQSKLGIYFTSGVSVTIKATEDFLTYQISIPTRFKGKTAGLLGFWDDSKDLEFLLPNGSFIHTNSSYRTLHNEFGQKWIVERHKTMFTYRIGNSYDSFLDLDFTPVFMDETNSLFSNSTLEQEARNVCGDNAECLFDIAVTGKTSIGEATLELFDELEERTNNSHIGKE</sequence>
<dbReference type="InterPro" id="IPR056619">
    <property type="entry name" value="C8-3_MUC4"/>
</dbReference>
<evidence type="ECO:0000256" key="3">
    <source>
        <dbReference type="ARBA" id="ARBA00022989"/>
    </source>
</evidence>
<reference evidence="6" key="1">
    <citation type="submission" date="2020-04" db="EMBL/GenBank/DDBJ databases">
        <authorList>
            <person name="Alioto T."/>
            <person name="Alioto T."/>
            <person name="Gomez Garrido J."/>
        </authorList>
    </citation>
    <scope>NUCLEOTIDE SEQUENCE</scope>
    <source>
        <strain evidence="6">A484AB</strain>
    </source>
</reference>
<evidence type="ECO:0000313" key="7">
    <source>
        <dbReference type="Proteomes" id="UP001152795"/>
    </source>
</evidence>
<dbReference type="PANTHER" id="PTHR13802">
    <property type="entry name" value="MUCIN 4-RELATED"/>
    <property type="match status" value="1"/>
</dbReference>
<dbReference type="Pfam" id="PF00094">
    <property type="entry name" value="VWD"/>
    <property type="match status" value="1"/>
</dbReference>
<keyword evidence="4" id="KW-0472">Membrane</keyword>
<evidence type="ECO:0000256" key="1">
    <source>
        <dbReference type="ARBA" id="ARBA00004370"/>
    </source>
</evidence>
<dbReference type="PANTHER" id="PTHR13802:SF52">
    <property type="entry name" value="MUCIN-4"/>
    <property type="match status" value="1"/>
</dbReference>
<dbReference type="InterPro" id="IPR051495">
    <property type="entry name" value="Epithelial_Barrier/Signaling"/>
</dbReference>
<dbReference type="OrthoDB" id="5986866at2759"/>